<dbReference type="RefSeq" id="WP_188130376.1">
    <property type="nucleotide sequence ID" value="NZ_BSPE01000007.1"/>
</dbReference>
<reference evidence="2 3" key="1">
    <citation type="submission" date="2016-10" db="EMBL/GenBank/DDBJ databases">
        <authorList>
            <person name="Varghese N."/>
            <person name="Submissions S."/>
        </authorList>
    </citation>
    <scope>NUCLEOTIDE SEQUENCE [LARGE SCALE GENOMIC DNA]</scope>
    <source>
        <strain evidence="2 3">DSM 21822</strain>
    </source>
</reference>
<keyword evidence="3" id="KW-1185">Reference proteome</keyword>
<keyword evidence="1" id="KW-0812">Transmembrane</keyword>
<dbReference type="EMBL" id="FOSL01000004">
    <property type="protein sequence ID" value="SFK25937.1"/>
    <property type="molecule type" value="Genomic_DNA"/>
</dbReference>
<protein>
    <submittedName>
        <fullName evidence="2">Uncharacterized protein</fullName>
    </submittedName>
</protein>
<evidence type="ECO:0000313" key="3">
    <source>
        <dbReference type="Proteomes" id="UP000323300"/>
    </source>
</evidence>
<proteinExistence type="predicted"/>
<feature type="transmembrane region" description="Helical" evidence="1">
    <location>
        <begin position="7"/>
        <end position="26"/>
    </location>
</feature>
<evidence type="ECO:0000256" key="1">
    <source>
        <dbReference type="SAM" id="Phobius"/>
    </source>
</evidence>
<keyword evidence="1" id="KW-1133">Transmembrane helix</keyword>
<dbReference type="Proteomes" id="UP000323300">
    <property type="component" value="Unassembled WGS sequence"/>
</dbReference>
<sequence length="56" mass="6317">MKKTNLASAVFAYLCFAGFLGLLAWFVPRLDLVVVISIVLALALYDLWTELSARRR</sequence>
<keyword evidence="1" id="KW-0472">Membrane</keyword>
<organism evidence="2 3">
    <name type="scientific">Neomesorhizobium albiziae</name>
    <dbReference type="NCBI Taxonomy" id="335020"/>
    <lineage>
        <taxon>Bacteria</taxon>
        <taxon>Pseudomonadati</taxon>
        <taxon>Pseudomonadota</taxon>
        <taxon>Alphaproteobacteria</taxon>
        <taxon>Hyphomicrobiales</taxon>
        <taxon>Phyllobacteriaceae</taxon>
        <taxon>Neomesorhizobium</taxon>
    </lineage>
</organism>
<evidence type="ECO:0000313" key="2">
    <source>
        <dbReference type="EMBL" id="SFK25937.1"/>
    </source>
</evidence>
<accession>A0A1I3Y1X7</accession>
<gene>
    <name evidence="2" type="ORF">SAMN04488498_104153</name>
</gene>
<name>A0A1I3Y1X7_9HYPH</name>
<feature type="transmembrane region" description="Helical" evidence="1">
    <location>
        <begin position="32"/>
        <end position="48"/>
    </location>
</feature>
<dbReference type="AlphaFoldDB" id="A0A1I3Y1X7"/>